<name>A0ABT5MXC1_9BURK</name>
<feature type="domain" description="Cytochrome c" evidence="5">
    <location>
        <begin position="189"/>
        <end position="299"/>
    </location>
</feature>
<dbReference type="Proteomes" id="UP001528673">
    <property type="component" value="Unassembled WGS sequence"/>
</dbReference>
<dbReference type="PROSITE" id="PS51007">
    <property type="entry name" value="CYTC"/>
    <property type="match status" value="3"/>
</dbReference>
<dbReference type="InterPro" id="IPR009056">
    <property type="entry name" value="Cyt_c-like_dom"/>
</dbReference>
<feature type="domain" description="Cytochrome c" evidence="5">
    <location>
        <begin position="44"/>
        <end position="147"/>
    </location>
</feature>
<evidence type="ECO:0000259" key="5">
    <source>
        <dbReference type="PROSITE" id="PS51007"/>
    </source>
</evidence>
<keyword evidence="3 4" id="KW-0408">Iron</keyword>
<evidence type="ECO:0000256" key="4">
    <source>
        <dbReference type="PROSITE-ProRule" id="PRU00433"/>
    </source>
</evidence>
<dbReference type="InterPro" id="IPR014353">
    <property type="entry name" value="Membr-bd_ADH_cyt_c"/>
</dbReference>
<organism evidence="6 7">
    <name type="scientific">Curvibacter cyanobacteriorum</name>
    <dbReference type="NCBI Taxonomy" id="3026422"/>
    <lineage>
        <taxon>Bacteria</taxon>
        <taxon>Pseudomonadati</taxon>
        <taxon>Pseudomonadota</taxon>
        <taxon>Betaproteobacteria</taxon>
        <taxon>Burkholderiales</taxon>
        <taxon>Comamonadaceae</taxon>
        <taxon>Curvibacter</taxon>
    </lineage>
</organism>
<accession>A0ABT5MXC1</accession>
<dbReference type="PANTHER" id="PTHR35008:SF4">
    <property type="entry name" value="BLL4482 PROTEIN"/>
    <property type="match status" value="1"/>
</dbReference>
<dbReference type="SUPFAM" id="SSF46626">
    <property type="entry name" value="Cytochrome c"/>
    <property type="match status" value="3"/>
</dbReference>
<dbReference type="EMBL" id="JAQSIP010000001">
    <property type="protein sequence ID" value="MDD0837427.1"/>
    <property type="molecule type" value="Genomic_DNA"/>
</dbReference>
<proteinExistence type="predicted"/>
<evidence type="ECO:0000313" key="6">
    <source>
        <dbReference type="EMBL" id="MDD0837427.1"/>
    </source>
</evidence>
<dbReference type="Gene3D" id="1.10.760.10">
    <property type="entry name" value="Cytochrome c-like domain"/>
    <property type="match status" value="3"/>
</dbReference>
<dbReference type="PANTHER" id="PTHR35008">
    <property type="entry name" value="BLL4482 PROTEIN-RELATED"/>
    <property type="match status" value="1"/>
</dbReference>
<evidence type="ECO:0000256" key="1">
    <source>
        <dbReference type="ARBA" id="ARBA00022617"/>
    </source>
</evidence>
<evidence type="ECO:0000256" key="2">
    <source>
        <dbReference type="ARBA" id="ARBA00022723"/>
    </source>
</evidence>
<gene>
    <name evidence="6" type="ORF">PSQ40_02470</name>
</gene>
<keyword evidence="2 4" id="KW-0479">Metal-binding</keyword>
<feature type="domain" description="Cytochrome c" evidence="5">
    <location>
        <begin position="314"/>
        <end position="404"/>
    </location>
</feature>
<protein>
    <submittedName>
        <fullName evidence="6">Cytochrome c</fullName>
    </submittedName>
</protein>
<keyword evidence="1 4" id="KW-0349">Heme</keyword>
<evidence type="ECO:0000313" key="7">
    <source>
        <dbReference type="Proteomes" id="UP001528673"/>
    </source>
</evidence>
<dbReference type="InterPro" id="IPR036909">
    <property type="entry name" value="Cyt_c-like_dom_sf"/>
</dbReference>
<reference evidence="6 7" key="1">
    <citation type="submission" date="2023-02" db="EMBL/GenBank/DDBJ databases">
        <title>Bacterial whole genomic sequence of Curvibacter sp. HBC61.</title>
        <authorList>
            <person name="Le V."/>
            <person name="Ko S.-R."/>
            <person name="Ahn C.-Y."/>
            <person name="Oh H.-M."/>
        </authorList>
    </citation>
    <scope>NUCLEOTIDE SEQUENCE [LARGE SCALE GENOMIC DNA]</scope>
    <source>
        <strain evidence="6 7">HBC61</strain>
    </source>
</reference>
<dbReference type="Pfam" id="PF00034">
    <property type="entry name" value="Cytochrom_C"/>
    <property type="match status" value="2"/>
</dbReference>
<dbReference type="PIRSF" id="PIRSF000018">
    <property type="entry name" value="Mb_ADH_cyt_c"/>
    <property type="match status" value="1"/>
</dbReference>
<keyword evidence="7" id="KW-1185">Reference proteome</keyword>
<comment type="caution">
    <text evidence="6">The sequence shown here is derived from an EMBL/GenBank/DDBJ whole genome shotgun (WGS) entry which is preliminary data.</text>
</comment>
<sequence length="425" mass="45767">MRRQLQALMAVLLLGLFLVALVAWLNVRGELPVGDAAPLPASAQQVAQGAYLARVGNCMACHTVPGGAPFAGGRGIETPFGVVYSSNLTPDEATGLGRWNADHFWRAMHHGRSRDGRLLYPAFPYTEYTRVSRSDSDALYAYLRSLPAVAQPNRDPALDWPYRTQAALAVWRALYFKPEPWEPEPAQTPLWNRGAYLVQGLGHCATCHTPRDALGGLDRSRPLTGQMLTAQRWYAPSLVDPAEAGLMGWSAEQAARLLRSGVNDHAVVTGPMAEVVFRSTQYLGESDLNAMVHYLQALPVQATPARAAVAPVPLQLSRGAQLYGQHCAACHGEQGQGVAGAYPALAGNRAVTLAQPANLIRIVLQGGYAPATQANPRPHGMAPFRQQLADDEVAAVLSFLRESWGHHAGGVSTLDLLRDRESAAP</sequence>
<dbReference type="RefSeq" id="WP_273948488.1">
    <property type="nucleotide sequence ID" value="NZ_JAQSIP010000001.1"/>
</dbReference>
<evidence type="ECO:0000256" key="3">
    <source>
        <dbReference type="ARBA" id="ARBA00023004"/>
    </source>
</evidence>
<dbReference type="InterPro" id="IPR051459">
    <property type="entry name" value="Cytochrome_c-type_DH"/>
</dbReference>